<accession>A0AAV1I8Q6</accession>
<organism evidence="1 2">
    <name type="scientific">Coccomyxa viridis</name>
    <dbReference type="NCBI Taxonomy" id="1274662"/>
    <lineage>
        <taxon>Eukaryota</taxon>
        <taxon>Viridiplantae</taxon>
        <taxon>Chlorophyta</taxon>
        <taxon>core chlorophytes</taxon>
        <taxon>Trebouxiophyceae</taxon>
        <taxon>Trebouxiophyceae incertae sedis</taxon>
        <taxon>Coccomyxaceae</taxon>
        <taxon>Coccomyxa</taxon>
    </lineage>
</organism>
<sequence length="142" mass="15627">MTAMYQNMQPGDDACKHILHKALPFTGHNSTPPRSSSWPSAHPFSAAVSSALESMTEESPAGKEVFKLGGLNMYPALLYSRTTLLSLSCLPGEVAALVAWQACMLSLFPPLLDTAQQLHLYTVWPGLRQQSDRTPFSWSTFR</sequence>
<name>A0AAV1I8Q6_9CHLO</name>
<dbReference type="EMBL" id="CAUYUE010000007">
    <property type="protein sequence ID" value="CAK0782685.1"/>
    <property type="molecule type" value="Genomic_DNA"/>
</dbReference>
<proteinExistence type="predicted"/>
<keyword evidence="2" id="KW-1185">Reference proteome</keyword>
<comment type="caution">
    <text evidence="1">The sequence shown here is derived from an EMBL/GenBank/DDBJ whole genome shotgun (WGS) entry which is preliminary data.</text>
</comment>
<protein>
    <submittedName>
        <fullName evidence="1">Uncharacterized protein</fullName>
    </submittedName>
</protein>
<dbReference type="Proteomes" id="UP001314263">
    <property type="component" value="Unassembled WGS sequence"/>
</dbReference>
<dbReference type="AlphaFoldDB" id="A0AAV1I8Q6"/>
<gene>
    <name evidence="1" type="ORF">CVIRNUC_005880</name>
</gene>
<evidence type="ECO:0000313" key="1">
    <source>
        <dbReference type="EMBL" id="CAK0782685.1"/>
    </source>
</evidence>
<evidence type="ECO:0000313" key="2">
    <source>
        <dbReference type="Proteomes" id="UP001314263"/>
    </source>
</evidence>
<reference evidence="1 2" key="1">
    <citation type="submission" date="2023-10" db="EMBL/GenBank/DDBJ databases">
        <authorList>
            <person name="Maclean D."/>
            <person name="Macfadyen A."/>
        </authorList>
    </citation>
    <scope>NUCLEOTIDE SEQUENCE [LARGE SCALE GENOMIC DNA]</scope>
</reference>